<dbReference type="InterPro" id="IPR001763">
    <property type="entry name" value="Rhodanese-like_dom"/>
</dbReference>
<feature type="domain" description="Rhodanese" evidence="1">
    <location>
        <begin position="24"/>
        <end position="107"/>
    </location>
</feature>
<dbReference type="EMBL" id="JAHLQJ010000015">
    <property type="protein sequence ID" value="MBU5673515.1"/>
    <property type="molecule type" value="Genomic_DNA"/>
</dbReference>
<reference evidence="2 3" key="1">
    <citation type="submission" date="2021-06" db="EMBL/GenBank/DDBJ databases">
        <authorList>
            <person name="Sun Q."/>
            <person name="Li D."/>
        </authorList>
    </citation>
    <scope>NUCLEOTIDE SEQUENCE [LARGE SCALE GENOMIC DNA]</scope>
    <source>
        <strain evidence="2 3">MSJ-6</strain>
    </source>
</reference>
<gene>
    <name evidence="2" type="ORF">KQJ23_16920</name>
</gene>
<protein>
    <submittedName>
        <fullName evidence="2">Rhodanese-like domain-containing protein</fullName>
    </submittedName>
</protein>
<evidence type="ECO:0000259" key="1">
    <source>
        <dbReference type="PROSITE" id="PS50206"/>
    </source>
</evidence>
<proteinExistence type="predicted"/>
<dbReference type="InterPro" id="IPR050229">
    <property type="entry name" value="GlpE_sulfurtransferase"/>
</dbReference>
<name>A0ABS6FWN7_9BACL</name>
<dbReference type="PANTHER" id="PTHR43031:SF17">
    <property type="entry name" value="SULFURTRANSFERASE YTWF-RELATED"/>
    <property type="match status" value="1"/>
</dbReference>
<dbReference type="Pfam" id="PF00581">
    <property type="entry name" value="Rhodanese"/>
    <property type="match status" value="1"/>
</dbReference>
<dbReference type="Proteomes" id="UP000743001">
    <property type="component" value="Unassembled WGS sequence"/>
</dbReference>
<organism evidence="2 3">
    <name type="scientific">Paenibacillus brevis</name>
    <dbReference type="NCBI Taxonomy" id="2841508"/>
    <lineage>
        <taxon>Bacteria</taxon>
        <taxon>Bacillati</taxon>
        <taxon>Bacillota</taxon>
        <taxon>Bacilli</taxon>
        <taxon>Bacillales</taxon>
        <taxon>Paenibacillaceae</taxon>
        <taxon>Paenibacillus</taxon>
    </lineage>
</organism>
<dbReference type="PROSITE" id="PS50206">
    <property type="entry name" value="RHODANESE_3"/>
    <property type="match status" value="1"/>
</dbReference>
<keyword evidence="3" id="KW-1185">Reference proteome</keyword>
<accession>A0ABS6FWN7</accession>
<dbReference type="PANTHER" id="PTHR43031">
    <property type="entry name" value="FAD-DEPENDENT OXIDOREDUCTASE"/>
    <property type="match status" value="1"/>
</dbReference>
<dbReference type="CDD" id="cd00158">
    <property type="entry name" value="RHOD"/>
    <property type="match status" value="1"/>
</dbReference>
<dbReference type="SMART" id="SM00450">
    <property type="entry name" value="RHOD"/>
    <property type="match status" value="1"/>
</dbReference>
<evidence type="ECO:0000313" key="3">
    <source>
        <dbReference type="Proteomes" id="UP000743001"/>
    </source>
</evidence>
<sequence>MIAVHNGLPFEEISAQELSERLARGAGLHIVDVREPHEWFQGHIPSAKHIPLGQLPHRMDELDPQEEWFVICHSGGRSALACEWLEEQGFRAVNVMGGMMVWEGEIE</sequence>
<comment type="caution">
    <text evidence="2">The sequence shown here is derived from an EMBL/GenBank/DDBJ whole genome shotgun (WGS) entry which is preliminary data.</text>
</comment>
<evidence type="ECO:0000313" key="2">
    <source>
        <dbReference type="EMBL" id="MBU5673515.1"/>
    </source>
</evidence>